<feature type="non-terminal residue" evidence="2">
    <location>
        <position position="1"/>
    </location>
</feature>
<organism evidence="2 3">
    <name type="scientific">Cryptolaemus montrouzieri</name>
    <dbReference type="NCBI Taxonomy" id="559131"/>
    <lineage>
        <taxon>Eukaryota</taxon>
        <taxon>Metazoa</taxon>
        <taxon>Ecdysozoa</taxon>
        <taxon>Arthropoda</taxon>
        <taxon>Hexapoda</taxon>
        <taxon>Insecta</taxon>
        <taxon>Pterygota</taxon>
        <taxon>Neoptera</taxon>
        <taxon>Endopterygota</taxon>
        <taxon>Coleoptera</taxon>
        <taxon>Polyphaga</taxon>
        <taxon>Cucujiformia</taxon>
        <taxon>Coccinelloidea</taxon>
        <taxon>Coccinellidae</taxon>
        <taxon>Scymninae</taxon>
        <taxon>Scymnini</taxon>
        <taxon>Cryptolaemus</taxon>
    </lineage>
</organism>
<evidence type="ECO:0000313" key="3">
    <source>
        <dbReference type="Proteomes" id="UP001516400"/>
    </source>
</evidence>
<keyword evidence="3" id="KW-1185">Reference proteome</keyword>
<feature type="region of interest" description="Disordered" evidence="1">
    <location>
        <begin position="27"/>
        <end position="85"/>
    </location>
</feature>
<comment type="caution">
    <text evidence="2">The sequence shown here is derived from an EMBL/GenBank/DDBJ whole genome shotgun (WGS) entry which is preliminary data.</text>
</comment>
<gene>
    <name evidence="2" type="ORF">HHI36_001530</name>
</gene>
<sequence>PLKMLRYLLRKKIHVLSDLHLLLEASSSSLSVSRDSPTDTDDKKNKPDAPFQYMENSNGSMRDPDFDAGGDGLGESPSSEDNKIRELTSILNSVENIMPDSHVDSDMVKPPSGITRKRKFERTSWNEKSVPKKGNSRKQYVSIKNGRLVKTREVRSP</sequence>
<accession>A0ABD2P7R8</accession>
<dbReference type="EMBL" id="JABFTP020000185">
    <property type="protein sequence ID" value="KAL3287044.1"/>
    <property type="molecule type" value="Genomic_DNA"/>
</dbReference>
<reference evidence="2 3" key="1">
    <citation type="journal article" date="2021" name="BMC Biol.">
        <title>Horizontally acquired antibacterial genes associated with adaptive radiation of ladybird beetles.</title>
        <authorList>
            <person name="Li H.S."/>
            <person name="Tang X.F."/>
            <person name="Huang Y.H."/>
            <person name="Xu Z.Y."/>
            <person name="Chen M.L."/>
            <person name="Du X.Y."/>
            <person name="Qiu B.Y."/>
            <person name="Chen P.T."/>
            <person name="Zhang W."/>
            <person name="Slipinski A."/>
            <person name="Escalona H.E."/>
            <person name="Waterhouse R.M."/>
            <person name="Zwick A."/>
            <person name="Pang H."/>
        </authorList>
    </citation>
    <scope>NUCLEOTIDE SEQUENCE [LARGE SCALE GENOMIC DNA]</scope>
    <source>
        <strain evidence="2">SYSU2018</strain>
    </source>
</reference>
<name>A0ABD2P7R8_9CUCU</name>
<evidence type="ECO:0000313" key="2">
    <source>
        <dbReference type="EMBL" id="KAL3287044.1"/>
    </source>
</evidence>
<protein>
    <submittedName>
        <fullName evidence="2">Uncharacterized protein</fullName>
    </submittedName>
</protein>
<proteinExistence type="predicted"/>
<dbReference type="AlphaFoldDB" id="A0ABD2P7R8"/>
<feature type="compositionally biased region" description="Basic and acidic residues" evidence="1">
    <location>
        <begin position="36"/>
        <end position="47"/>
    </location>
</feature>
<dbReference type="Proteomes" id="UP001516400">
    <property type="component" value="Unassembled WGS sequence"/>
</dbReference>
<feature type="region of interest" description="Disordered" evidence="1">
    <location>
        <begin position="98"/>
        <end position="157"/>
    </location>
</feature>
<evidence type="ECO:0000256" key="1">
    <source>
        <dbReference type="SAM" id="MobiDB-lite"/>
    </source>
</evidence>